<evidence type="ECO:0000313" key="1">
    <source>
        <dbReference type="EMBL" id="OYR31879.1"/>
    </source>
</evidence>
<organism evidence="1 2">
    <name type="scientific">Brucella lupini</name>
    <dbReference type="NCBI Taxonomy" id="255457"/>
    <lineage>
        <taxon>Bacteria</taxon>
        <taxon>Pseudomonadati</taxon>
        <taxon>Pseudomonadota</taxon>
        <taxon>Alphaproteobacteria</taxon>
        <taxon>Hyphomicrobiales</taxon>
        <taxon>Brucellaceae</taxon>
        <taxon>Brucella/Ochrobactrum group</taxon>
        <taxon>Brucella</taxon>
    </lineage>
</organism>
<comment type="caution">
    <text evidence="1">The sequence shown here is derived from an EMBL/GenBank/DDBJ whole genome shotgun (WGS) entry which is preliminary data.</text>
</comment>
<sequence length="50" mass="5726">MDRRRHTASQRLQPLRPTNFASVVADRRIVGHVLRLKRPNIQAAIARNPA</sequence>
<dbReference type="EMBL" id="NNRN01000035">
    <property type="protein sequence ID" value="OYR31879.1"/>
    <property type="molecule type" value="Genomic_DNA"/>
</dbReference>
<dbReference type="AlphaFoldDB" id="A0A256GXK6"/>
<name>A0A256GXK6_9HYPH</name>
<evidence type="ECO:0000313" key="2">
    <source>
        <dbReference type="Proteomes" id="UP000216363"/>
    </source>
</evidence>
<protein>
    <submittedName>
        <fullName evidence="1">Uncharacterized protein</fullName>
    </submittedName>
</protein>
<dbReference type="Proteomes" id="UP000216363">
    <property type="component" value="Unassembled WGS sequence"/>
</dbReference>
<gene>
    <name evidence="1" type="ORF">CES86_0686</name>
</gene>
<reference evidence="1 2" key="1">
    <citation type="submission" date="2017-07" db="EMBL/GenBank/DDBJ databases">
        <title>Draft genome of Ochrobactrum lupini type strain LUP21.</title>
        <authorList>
            <person name="Krzyzanowska D.M."/>
            <person name="Jafra S."/>
        </authorList>
    </citation>
    <scope>NUCLEOTIDE SEQUENCE [LARGE SCALE GENOMIC DNA]</scope>
    <source>
        <strain evidence="1 2">LUP21</strain>
    </source>
</reference>
<proteinExistence type="predicted"/>
<accession>A0A256GXK6</accession>